<dbReference type="EMBL" id="LDWR01000010">
    <property type="protein sequence ID" value="KML61853.1"/>
    <property type="molecule type" value="Genomic_DNA"/>
</dbReference>
<sequence length="299" mass="32533">MTRAPWTPDGFDDWRRHYPATPFARAEAPLDRTDAFIDGWTRRTARLPLTTTIVLVAGLYSEWLPGCNRGARQTLGAAGYRVLTVPVRSARGVFDQGAHIGPYLRTHLPAGGEFVALAHSKGGIDTLAALVGDPALSARCAGIALVQPPCGPSAIVDTIFRHGVPLHVAAPWPDRIAQRLLRTRWANAGTRDISSRRDPRVGAMLAALPRDLHLVHGVSWSVEASTRFDSHHGRLNGHRPGCAHDGQFYLEHQVMAGIPQICLPRLDHGQPVLGGLGFDAGRFWLALADLLHVTRGQTR</sequence>
<dbReference type="SUPFAM" id="SSF53474">
    <property type="entry name" value="alpha/beta-Hydrolases"/>
    <property type="match status" value="1"/>
</dbReference>
<organism evidence="1 2">
    <name type="scientific">Burkholderia cepacia</name>
    <name type="common">Pseudomonas cepacia</name>
    <dbReference type="NCBI Taxonomy" id="292"/>
    <lineage>
        <taxon>Bacteria</taxon>
        <taxon>Pseudomonadati</taxon>
        <taxon>Pseudomonadota</taxon>
        <taxon>Betaproteobacteria</taxon>
        <taxon>Burkholderiales</taxon>
        <taxon>Burkholderiaceae</taxon>
        <taxon>Burkholderia</taxon>
        <taxon>Burkholderia cepacia complex</taxon>
    </lineage>
</organism>
<dbReference type="Proteomes" id="UP000036338">
    <property type="component" value="Unassembled WGS sequence"/>
</dbReference>
<dbReference type="InterPro" id="IPR029058">
    <property type="entry name" value="AB_hydrolase_fold"/>
</dbReference>
<comment type="caution">
    <text evidence="1">The sequence shown here is derived from an EMBL/GenBank/DDBJ whole genome shotgun (WGS) entry which is preliminary data.</text>
</comment>
<evidence type="ECO:0008006" key="3">
    <source>
        <dbReference type="Google" id="ProtNLM"/>
    </source>
</evidence>
<accession>A0A0J5XDD8</accession>
<reference evidence="1 2" key="1">
    <citation type="submission" date="2015-05" db="EMBL/GenBank/DDBJ databases">
        <title>Draft genome of Burkholderia cepacia LK29.</title>
        <authorList>
            <person name="Chan X.Y."/>
        </authorList>
    </citation>
    <scope>NUCLEOTIDE SEQUENCE [LARGE SCALE GENOMIC DNA]</scope>
    <source>
        <strain evidence="1 2">LK29</strain>
    </source>
</reference>
<gene>
    <name evidence="1" type="ORF">VL15_05020</name>
</gene>
<dbReference type="Gene3D" id="3.40.50.1820">
    <property type="entry name" value="alpha/beta hydrolase"/>
    <property type="match status" value="1"/>
</dbReference>
<proteinExistence type="predicted"/>
<protein>
    <recommendedName>
        <fullName evidence="3">Alpha/beta hydrolase</fullName>
    </recommendedName>
</protein>
<name>A0A0J5XDD8_BURCE</name>
<dbReference type="PATRIC" id="fig|292.27.peg.197"/>
<evidence type="ECO:0000313" key="2">
    <source>
        <dbReference type="Proteomes" id="UP000036338"/>
    </source>
</evidence>
<dbReference type="RefSeq" id="WP_048243605.1">
    <property type="nucleotide sequence ID" value="NZ_LDWR01000010.1"/>
</dbReference>
<evidence type="ECO:0000313" key="1">
    <source>
        <dbReference type="EMBL" id="KML61853.1"/>
    </source>
</evidence>
<dbReference type="AlphaFoldDB" id="A0A0J5XDD8"/>